<organism evidence="2">
    <name type="scientific">Arundo donax</name>
    <name type="common">Giant reed</name>
    <name type="synonym">Donax arundinaceus</name>
    <dbReference type="NCBI Taxonomy" id="35708"/>
    <lineage>
        <taxon>Eukaryota</taxon>
        <taxon>Viridiplantae</taxon>
        <taxon>Streptophyta</taxon>
        <taxon>Embryophyta</taxon>
        <taxon>Tracheophyta</taxon>
        <taxon>Spermatophyta</taxon>
        <taxon>Magnoliopsida</taxon>
        <taxon>Liliopsida</taxon>
        <taxon>Poales</taxon>
        <taxon>Poaceae</taxon>
        <taxon>PACMAD clade</taxon>
        <taxon>Arundinoideae</taxon>
        <taxon>Arundineae</taxon>
        <taxon>Arundo</taxon>
    </lineage>
</organism>
<feature type="region of interest" description="Disordered" evidence="1">
    <location>
        <begin position="1"/>
        <end position="55"/>
    </location>
</feature>
<proteinExistence type="predicted"/>
<evidence type="ECO:0000256" key="1">
    <source>
        <dbReference type="SAM" id="MobiDB-lite"/>
    </source>
</evidence>
<protein>
    <submittedName>
        <fullName evidence="2">Uncharacterized protein</fullName>
    </submittedName>
</protein>
<reference evidence="2" key="1">
    <citation type="submission" date="2014-09" db="EMBL/GenBank/DDBJ databases">
        <authorList>
            <person name="Magalhaes I.L.F."/>
            <person name="Oliveira U."/>
            <person name="Santos F.R."/>
            <person name="Vidigal T.H.D.A."/>
            <person name="Brescovit A.D."/>
            <person name="Santos A.J."/>
        </authorList>
    </citation>
    <scope>NUCLEOTIDE SEQUENCE</scope>
    <source>
        <tissue evidence="2">Shoot tissue taken approximately 20 cm above the soil surface</tissue>
    </source>
</reference>
<name>A0A0A8ZB26_ARUDO</name>
<feature type="compositionally biased region" description="Polar residues" evidence="1">
    <location>
        <begin position="1"/>
        <end position="16"/>
    </location>
</feature>
<accession>A0A0A8ZB26</accession>
<reference evidence="2" key="2">
    <citation type="journal article" date="2015" name="Data Brief">
        <title>Shoot transcriptome of the giant reed, Arundo donax.</title>
        <authorList>
            <person name="Barrero R.A."/>
            <person name="Guerrero F.D."/>
            <person name="Moolhuijzen P."/>
            <person name="Goolsby J.A."/>
            <person name="Tidwell J."/>
            <person name="Bellgard S.E."/>
            <person name="Bellgard M.I."/>
        </authorList>
    </citation>
    <scope>NUCLEOTIDE SEQUENCE</scope>
    <source>
        <tissue evidence="2">Shoot tissue taken approximately 20 cm above the soil surface</tissue>
    </source>
</reference>
<dbReference type="EMBL" id="GBRH01261311">
    <property type="protein sequence ID" value="JAD36584.1"/>
    <property type="molecule type" value="Transcribed_RNA"/>
</dbReference>
<feature type="compositionally biased region" description="Polar residues" evidence="1">
    <location>
        <begin position="45"/>
        <end position="55"/>
    </location>
</feature>
<dbReference type="AlphaFoldDB" id="A0A0A8ZB26"/>
<evidence type="ECO:0000313" key="2">
    <source>
        <dbReference type="EMBL" id="JAD36584.1"/>
    </source>
</evidence>
<sequence>MTATINSEVPMITSTQLEERTSIDIDGIENQEKVNLEDSEPLDYSESQDSQSFAQ</sequence>